<dbReference type="InterPro" id="IPR005225">
    <property type="entry name" value="Small_GTP-bd"/>
</dbReference>
<accession>A0A8B9US47</accession>
<keyword evidence="2" id="KW-0547">Nucleotide-binding</keyword>
<dbReference type="SMART" id="SM00174">
    <property type="entry name" value="RHO"/>
    <property type="match status" value="1"/>
</dbReference>
<evidence type="ECO:0000313" key="6">
    <source>
        <dbReference type="Proteomes" id="UP000694549"/>
    </source>
</evidence>
<dbReference type="SMART" id="SM00175">
    <property type="entry name" value="RAB"/>
    <property type="match status" value="1"/>
</dbReference>
<dbReference type="InterPro" id="IPR027417">
    <property type="entry name" value="P-loop_NTPase"/>
</dbReference>
<dbReference type="Proteomes" id="UP000694549">
    <property type="component" value="Unplaced"/>
</dbReference>
<name>A0A8B9US47_9AVES</name>
<dbReference type="PRINTS" id="PR00449">
    <property type="entry name" value="RASTRNSFRMNG"/>
</dbReference>
<evidence type="ECO:0000256" key="1">
    <source>
        <dbReference type="ARBA" id="ARBA00006270"/>
    </source>
</evidence>
<organism evidence="5 6">
    <name type="scientific">Anas zonorhyncha</name>
    <name type="common">Eastern spot-billed duck</name>
    <dbReference type="NCBI Taxonomy" id="75864"/>
    <lineage>
        <taxon>Eukaryota</taxon>
        <taxon>Metazoa</taxon>
        <taxon>Chordata</taxon>
        <taxon>Craniata</taxon>
        <taxon>Vertebrata</taxon>
        <taxon>Euteleostomi</taxon>
        <taxon>Archelosauria</taxon>
        <taxon>Archosauria</taxon>
        <taxon>Dinosauria</taxon>
        <taxon>Saurischia</taxon>
        <taxon>Theropoda</taxon>
        <taxon>Coelurosauria</taxon>
        <taxon>Aves</taxon>
        <taxon>Neognathae</taxon>
        <taxon>Galloanserae</taxon>
        <taxon>Anseriformes</taxon>
        <taxon>Anatidae</taxon>
        <taxon>Anatinae</taxon>
        <taxon>Anas</taxon>
    </lineage>
</organism>
<dbReference type="FunFam" id="3.40.50.300:FF:001129">
    <property type="entry name" value="ras-related protein Rab-44 isoform X2"/>
    <property type="match status" value="1"/>
</dbReference>
<dbReference type="GO" id="GO:0005525">
    <property type="term" value="F:GTP binding"/>
    <property type="evidence" value="ECO:0007669"/>
    <property type="project" value="UniProtKB-KW"/>
</dbReference>
<dbReference type="Gene3D" id="3.40.50.300">
    <property type="entry name" value="P-loop containing nucleotide triphosphate hydrolases"/>
    <property type="match status" value="1"/>
</dbReference>
<comment type="similarity">
    <text evidence="1">Belongs to the small GTPase superfamily. Rab family.</text>
</comment>
<evidence type="ECO:0008006" key="7">
    <source>
        <dbReference type="Google" id="ProtNLM"/>
    </source>
</evidence>
<dbReference type="SMART" id="SM00173">
    <property type="entry name" value="RAS"/>
    <property type="match status" value="1"/>
</dbReference>
<protein>
    <recommendedName>
        <fullName evidence="7">Ras-related protein Rab-26</fullName>
    </recommendedName>
</protein>
<dbReference type="SUPFAM" id="SSF52540">
    <property type="entry name" value="P-loop containing nucleoside triphosphate hydrolases"/>
    <property type="match status" value="1"/>
</dbReference>
<dbReference type="InterPro" id="IPR001806">
    <property type="entry name" value="Small_GTPase"/>
</dbReference>
<evidence type="ECO:0000256" key="4">
    <source>
        <dbReference type="ARBA" id="ARBA00023288"/>
    </source>
</evidence>
<dbReference type="PANTHER" id="PTHR47978">
    <property type="match status" value="1"/>
</dbReference>
<dbReference type="PROSITE" id="PS51419">
    <property type="entry name" value="RAB"/>
    <property type="match status" value="1"/>
</dbReference>
<dbReference type="NCBIfam" id="TIGR00231">
    <property type="entry name" value="small_GTP"/>
    <property type="match status" value="1"/>
</dbReference>
<dbReference type="Ensembl" id="ENSAZOT00000013250.1">
    <property type="protein sequence ID" value="ENSAZOP00000012385.1"/>
    <property type="gene ID" value="ENSAZOG00000007945.1"/>
</dbReference>
<evidence type="ECO:0000313" key="5">
    <source>
        <dbReference type="Ensembl" id="ENSAZOP00000012385.1"/>
    </source>
</evidence>
<dbReference type="PROSITE" id="PS51421">
    <property type="entry name" value="RAS"/>
    <property type="match status" value="1"/>
</dbReference>
<dbReference type="Pfam" id="PF00071">
    <property type="entry name" value="Ras"/>
    <property type="match status" value="1"/>
</dbReference>
<proteinExistence type="inferred from homology"/>
<dbReference type="AlphaFoldDB" id="A0A8B9US47"/>
<reference evidence="5" key="1">
    <citation type="submission" date="2025-05" db="UniProtKB">
        <authorList>
            <consortium name="Ensembl"/>
        </authorList>
    </citation>
    <scope>IDENTIFICATION</scope>
</reference>
<evidence type="ECO:0000256" key="2">
    <source>
        <dbReference type="ARBA" id="ARBA00022741"/>
    </source>
</evidence>
<keyword evidence="6" id="KW-1185">Reference proteome</keyword>
<evidence type="ECO:0000256" key="3">
    <source>
        <dbReference type="ARBA" id="ARBA00023134"/>
    </source>
</evidence>
<keyword evidence="3" id="KW-0342">GTP-binding</keyword>
<dbReference type="Ensembl" id="ENSAZOT00000009914.1">
    <property type="protein sequence ID" value="ENSAZOP00000009291.1"/>
    <property type="gene ID" value="ENSAZOG00000005893.1"/>
</dbReference>
<dbReference type="PROSITE" id="PS51420">
    <property type="entry name" value="RHO"/>
    <property type="match status" value="1"/>
</dbReference>
<dbReference type="GO" id="GO:0003924">
    <property type="term" value="F:GTPase activity"/>
    <property type="evidence" value="ECO:0007669"/>
    <property type="project" value="InterPro"/>
</dbReference>
<keyword evidence="4" id="KW-0449">Lipoprotein</keyword>
<sequence>MQITPTGAVTNLCKFKKMGEKISINTAVEPVQARGSSCQAGGLTAASLLFQNKVLTVDGVKVKLQIWDTAGQERFRSVTHAYYRDAHALLLLYDVTNKASFDNIQAWLTEIHEYAQQDVVLMLLGNKVDSAQDRVVKREDGEKLAKEYGVPFMETSAKSGLNVDLAFTAIAKELKHRSMKLPNEPKFKLHDYVKKEVRGSGCCRS</sequence>